<keyword evidence="1 2" id="KW-0597">Phosphoprotein</keyword>
<dbReference type="Pfam" id="PF00072">
    <property type="entry name" value="Response_reg"/>
    <property type="match status" value="1"/>
</dbReference>
<dbReference type="GO" id="GO:0000160">
    <property type="term" value="P:phosphorelay signal transduction system"/>
    <property type="evidence" value="ECO:0007669"/>
    <property type="project" value="InterPro"/>
</dbReference>
<evidence type="ECO:0000256" key="1">
    <source>
        <dbReference type="ARBA" id="ARBA00022553"/>
    </source>
</evidence>
<dbReference type="SMART" id="SM00448">
    <property type="entry name" value="REC"/>
    <property type="match status" value="1"/>
</dbReference>
<accession>A0A5C8NLJ1</accession>
<dbReference type="SUPFAM" id="SSF52172">
    <property type="entry name" value="CheY-like"/>
    <property type="match status" value="1"/>
</dbReference>
<dbReference type="RefSeq" id="WP_147705949.1">
    <property type="nucleotide sequence ID" value="NZ_VDUY01000012.1"/>
</dbReference>
<dbReference type="EMBL" id="VDUY01000012">
    <property type="protein sequence ID" value="TXL61671.1"/>
    <property type="molecule type" value="Genomic_DNA"/>
</dbReference>
<protein>
    <submittedName>
        <fullName evidence="5">Response regulator</fullName>
    </submittedName>
</protein>
<feature type="region of interest" description="Disordered" evidence="3">
    <location>
        <begin position="1"/>
        <end position="27"/>
    </location>
</feature>
<evidence type="ECO:0000256" key="2">
    <source>
        <dbReference type="PROSITE-ProRule" id="PRU00169"/>
    </source>
</evidence>
<feature type="modified residue" description="4-aspartylphosphate" evidence="2">
    <location>
        <position position="85"/>
    </location>
</feature>
<feature type="compositionally biased region" description="Pro residues" evidence="3">
    <location>
        <begin position="9"/>
        <end position="18"/>
    </location>
</feature>
<sequence>MAAAGTVRPPEPASPPAPAGARQGSAGIDPALRRPRILVVDDSPTVRQQLGIAFTRMGFVCEMVATGALALDRLATARYDLVMVDVMIPDMDGYRLTREIRKGHRGTPVIILSSRGSPFDHARGLLAGCKAYLAKPVPLRELEAAILKTLRKSVAAGELDELLRNAAAARVAVARGAAARVAAPAAAPGRPAQAVARPAAASAPQPADARA</sequence>
<dbReference type="PROSITE" id="PS50110">
    <property type="entry name" value="RESPONSE_REGULATORY"/>
    <property type="match status" value="1"/>
</dbReference>
<dbReference type="CDD" id="cd17574">
    <property type="entry name" value="REC_OmpR"/>
    <property type="match status" value="1"/>
</dbReference>
<gene>
    <name evidence="5" type="ORF">FHP08_18280</name>
</gene>
<dbReference type="PANTHER" id="PTHR44591">
    <property type="entry name" value="STRESS RESPONSE REGULATOR PROTEIN 1"/>
    <property type="match status" value="1"/>
</dbReference>
<keyword evidence="6" id="KW-1185">Reference proteome</keyword>
<dbReference type="InterPro" id="IPR050595">
    <property type="entry name" value="Bact_response_regulator"/>
</dbReference>
<proteinExistence type="predicted"/>
<comment type="caution">
    <text evidence="5">The sequence shown here is derived from an EMBL/GenBank/DDBJ whole genome shotgun (WGS) entry which is preliminary data.</text>
</comment>
<evidence type="ECO:0000256" key="3">
    <source>
        <dbReference type="SAM" id="MobiDB-lite"/>
    </source>
</evidence>
<dbReference type="Proteomes" id="UP000321548">
    <property type="component" value="Unassembled WGS sequence"/>
</dbReference>
<feature type="domain" description="Response regulatory" evidence="4">
    <location>
        <begin position="36"/>
        <end position="150"/>
    </location>
</feature>
<dbReference type="PANTHER" id="PTHR44591:SF3">
    <property type="entry name" value="RESPONSE REGULATORY DOMAIN-CONTAINING PROTEIN"/>
    <property type="match status" value="1"/>
</dbReference>
<dbReference type="InterPro" id="IPR011006">
    <property type="entry name" value="CheY-like_superfamily"/>
</dbReference>
<evidence type="ECO:0000313" key="5">
    <source>
        <dbReference type="EMBL" id="TXL61671.1"/>
    </source>
</evidence>
<dbReference type="AlphaFoldDB" id="A0A5C8NLJ1"/>
<name>A0A5C8NLJ1_9BURK</name>
<evidence type="ECO:0000313" key="6">
    <source>
        <dbReference type="Proteomes" id="UP000321548"/>
    </source>
</evidence>
<feature type="region of interest" description="Disordered" evidence="3">
    <location>
        <begin position="184"/>
        <end position="211"/>
    </location>
</feature>
<reference evidence="5 6" key="1">
    <citation type="submission" date="2019-06" db="EMBL/GenBank/DDBJ databases">
        <title>Quisquiliibacterium sp. nov., isolated from a maize field.</title>
        <authorList>
            <person name="Lin S.-Y."/>
            <person name="Tsai C.-F."/>
            <person name="Young C.-C."/>
        </authorList>
    </citation>
    <scope>NUCLEOTIDE SEQUENCE [LARGE SCALE GENOMIC DNA]</scope>
    <source>
        <strain evidence="5 6">CC-CFT501</strain>
    </source>
</reference>
<dbReference type="Gene3D" id="3.40.50.2300">
    <property type="match status" value="1"/>
</dbReference>
<evidence type="ECO:0000259" key="4">
    <source>
        <dbReference type="PROSITE" id="PS50110"/>
    </source>
</evidence>
<dbReference type="OrthoDB" id="9801101at2"/>
<organism evidence="5 6">
    <name type="scientific">Zeimonas arvi</name>
    <dbReference type="NCBI Taxonomy" id="2498847"/>
    <lineage>
        <taxon>Bacteria</taxon>
        <taxon>Pseudomonadati</taxon>
        <taxon>Pseudomonadota</taxon>
        <taxon>Betaproteobacteria</taxon>
        <taxon>Burkholderiales</taxon>
        <taxon>Burkholderiaceae</taxon>
        <taxon>Zeimonas</taxon>
    </lineage>
</organism>
<dbReference type="InterPro" id="IPR001789">
    <property type="entry name" value="Sig_transdc_resp-reg_receiver"/>
</dbReference>